<evidence type="ECO:0000313" key="3">
    <source>
        <dbReference type="EnsemblPlants" id="Kaladp0039s0379.1.v1.1.CDS.1"/>
    </source>
</evidence>
<dbReference type="FunFam" id="1.25.40.10:FF:000730">
    <property type="entry name" value="Pentatricopeptide repeat-containing protein, chloroplastic"/>
    <property type="match status" value="1"/>
</dbReference>
<dbReference type="GO" id="GO:0008380">
    <property type="term" value="P:RNA splicing"/>
    <property type="evidence" value="ECO:0007669"/>
    <property type="project" value="EnsemblPlants"/>
</dbReference>
<evidence type="ECO:0008006" key="5">
    <source>
        <dbReference type="Google" id="ProtNLM"/>
    </source>
</evidence>
<accession>A0A7N0TLF7</accession>
<evidence type="ECO:0000256" key="2">
    <source>
        <dbReference type="PROSITE-ProRule" id="PRU00708"/>
    </source>
</evidence>
<dbReference type="Pfam" id="PF01535">
    <property type="entry name" value="PPR"/>
    <property type="match status" value="4"/>
</dbReference>
<feature type="repeat" description="PPR" evidence="2">
    <location>
        <begin position="443"/>
        <end position="477"/>
    </location>
</feature>
<evidence type="ECO:0000256" key="1">
    <source>
        <dbReference type="ARBA" id="ARBA00022737"/>
    </source>
</evidence>
<dbReference type="GO" id="GO:0009507">
    <property type="term" value="C:chloroplast"/>
    <property type="evidence" value="ECO:0007669"/>
    <property type="project" value="EnsemblPlants"/>
</dbReference>
<dbReference type="FunFam" id="1.25.40.10:FF:000285">
    <property type="entry name" value="Pentatricopeptide repeat-containing protein, chloroplastic"/>
    <property type="match status" value="2"/>
</dbReference>
<dbReference type="OMA" id="MFVCLLN"/>
<proteinExistence type="predicted"/>
<dbReference type="FunFam" id="1.25.40.10:FF:000031">
    <property type="entry name" value="Pentatricopeptide repeat-containing protein mitochondrial"/>
    <property type="match status" value="1"/>
</dbReference>
<dbReference type="Pfam" id="PF13041">
    <property type="entry name" value="PPR_2"/>
    <property type="match status" value="4"/>
</dbReference>
<name>A0A7N0TLF7_KALFE</name>
<dbReference type="NCBIfam" id="TIGR00756">
    <property type="entry name" value="PPR"/>
    <property type="match status" value="7"/>
</dbReference>
<reference evidence="3" key="1">
    <citation type="submission" date="2021-01" db="UniProtKB">
        <authorList>
            <consortium name="EnsemblPlants"/>
        </authorList>
    </citation>
    <scope>IDENTIFICATION</scope>
</reference>
<dbReference type="InterPro" id="IPR002885">
    <property type="entry name" value="PPR_rpt"/>
</dbReference>
<evidence type="ECO:0000313" key="4">
    <source>
        <dbReference type="Proteomes" id="UP000594263"/>
    </source>
</evidence>
<keyword evidence="4" id="KW-1185">Reference proteome</keyword>
<dbReference type="Gene3D" id="1.25.40.10">
    <property type="entry name" value="Tetratricopeptide repeat domain"/>
    <property type="match status" value="4"/>
</dbReference>
<feature type="repeat" description="PPR" evidence="2">
    <location>
        <begin position="342"/>
        <end position="376"/>
    </location>
</feature>
<dbReference type="InterPro" id="IPR046960">
    <property type="entry name" value="PPR_At4g14850-like_plant"/>
</dbReference>
<dbReference type="Gramene" id="Kaladp0039s0379.1.v1.1">
    <property type="protein sequence ID" value="Kaladp0039s0379.1.v1.1.CDS.1"/>
    <property type="gene ID" value="Kaladp0039s0379.v1.1"/>
</dbReference>
<feature type="repeat" description="PPR" evidence="2">
    <location>
        <begin position="141"/>
        <end position="175"/>
    </location>
</feature>
<dbReference type="GO" id="GO:1900865">
    <property type="term" value="P:chloroplast RNA modification"/>
    <property type="evidence" value="ECO:0007669"/>
    <property type="project" value="EnsemblPlants"/>
</dbReference>
<organism evidence="3 4">
    <name type="scientific">Kalanchoe fedtschenkoi</name>
    <name type="common">Lavender scallops</name>
    <name type="synonym">South American air plant</name>
    <dbReference type="NCBI Taxonomy" id="63787"/>
    <lineage>
        <taxon>Eukaryota</taxon>
        <taxon>Viridiplantae</taxon>
        <taxon>Streptophyta</taxon>
        <taxon>Embryophyta</taxon>
        <taxon>Tracheophyta</taxon>
        <taxon>Spermatophyta</taxon>
        <taxon>Magnoliopsida</taxon>
        <taxon>eudicotyledons</taxon>
        <taxon>Gunneridae</taxon>
        <taxon>Pentapetalae</taxon>
        <taxon>Saxifragales</taxon>
        <taxon>Crassulaceae</taxon>
        <taxon>Kalanchoe</taxon>
    </lineage>
</organism>
<feature type="repeat" description="PPR" evidence="2">
    <location>
        <begin position="513"/>
        <end position="543"/>
    </location>
</feature>
<dbReference type="PANTHER" id="PTHR24015:SF548">
    <property type="entry name" value="OS08G0340900 PROTEIN"/>
    <property type="match status" value="1"/>
</dbReference>
<sequence length="607" mass="66728">MLSPALPSVYLSLVHNPALLTPQLHIAPLSKTANKKRLGFCRLSGKEAALSGNRVGSDNFEHPDEGCCGGESVSGLSDGEELVRGLQSSSRLREVRKLHSAILKVFGYSNVYVVNNLVSAYLKYGKLVDARKLFDEMPEPNVVTWTALINGCLGLGYETEAFQLFGDFLETGIRPNAKTYVCALNLCGRRADLALGRQIHARVVKGSWRSLIVNSAVVNFYAQSGELSCAFSSFDEMVEKDVICWTTIISACARQGRGEEAFDMFSQMLAGGFSPNEFTVCSVLKACGEERALRLGRQLHGALVKKIYQDDVFVGTSLVGMYSKCGQIEDSRRAFNAMRKRNTVTWTSIIAGYARKGFGHEAISLFRVMKRRNIFGNDLTIVSTLRACGSVEALLTGKEVHAQIVKNSLQRNTYIGSTLVWFYCKCGEYETGFTVLQQMPERDAVSWTAMISGCANLGHEPEALEFLKEMLGEGVEPNPFTYSSALKACANLEAIHQGKLIHSSLNKTPAVSNVFVGSALINMYAKCGYMTEALRVFDSMPERNLVSWKAMIVACARSGLCREALQLLYRMQKEGIGVDEYIVTAVLSACGDIEWEENPVESCVQSS</sequence>
<dbReference type="GO" id="GO:0003729">
    <property type="term" value="F:mRNA binding"/>
    <property type="evidence" value="ECO:0007669"/>
    <property type="project" value="EnsemblPlants"/>
</dbReference>
<feature type="repeat" description="PPR" evidence="2">
    <location>
        <begin position="110"/>
        <end position="140"/>
    </location>
</feature>
<keyword evidence="1" id="KW-0677">Repeat</keyword>
<dbReference type="PANTHER" id="PTHR24015">
    <property type="entry name" value="OS07G0578800 PROTEIN-RELATED"/>
    <property type="match status" value="1"/>
</dbReference>
<protein>
    <recommendedName>
        <fullName evidence="5">Pentatricopeptide repeat-containing protein</fullName>
    </recommendedName>
</protein>
<feature type="repeat" description="PPR" evidence="2">
    <location>
        <begin position="241"/>
        <end position="275"/>
    </location>
</feature>
<dbReference type="EnsemblPlants" id="Kaladp0039s0379.1.v1.1">
    <property type="protein sequence ID" value="Kaladp0039s0379.1.v1.1.CDS.1"/>
    <property type="gene ID" value="Kaladp0039s0379.v1.1"/>
</dbReference>
<dbReference type="AlphaFoldDB" id="A0A7N0TLF7"/>
<dbReference type="InterPro" id="IPR011990">
    <property type="entry name" value="TPR-like_helical_dom_sf"/>
</dbReference>
<feature type="repeat" description="PPR" evidence="2">
    <location>
        <begin position="544"/>
        <end position="578"/>
    </location>
</feature>
<dbReference type="PROSITE" id="PS51375">
    <property type="entry name" value="PPR"/>
    <property type="match status" value="7"/>
</dbReference>
<dbReference type="Proteomes" id="UP000594263">
    <property type="component" value="Unplaced"/>
</dbReference>